<gene>
    <name evidence="2" type="ORF">Verru16b_00695</name>
</gene>
<keyword evidence="1" id="KW-0812">Transmembrane</keyword>
<dbReference type="AlphaFoldDB" id="A0A1D8ARW6"/>
<dbReference type="Proteomes" id="UP000095228">
    <property type="component" value="Chromosome"/>
</dbReference>
<reference evidence="2 3" key="1">
    <citation type="submission" date="2016-06" db="EMBL/GenBank/DDBJ databases">
        <title>Three novel species with peptidoglycan cell walls form the new genus Lacunisphaera gen. nov. in the family Opitutaceae of the verrucomicrobial subdivision 4.</title>
        <authorList>
            <person name="Rast P."/>
            <person name="Gloeckner I."/>
            <person name="Jogler M."/>
            <person name="Boedeker C."/>
            <person name="Jeske O."/>
            <person name="Wiegand S."/>
            <person name="Reinhardt R."/>
            <person name="Schumann P."/>
            <person name="Rohde M."/>
            <person name="Spring S."/>
            <person name="Gloeckner F.O."/>
            <person name="Jogler C."/>
        </authorList>
    </citation>
    <scope>NUCLEOTIDE SEQUENCE [LARGE SCALE GENOMIC DNA]</scope>
    <source>
        <strain evidence="2 3">IG16b</strain>
    </source>
</reference>
<organism evidence="2 3">
    <name type="scientific">Lacunisphaera limnophila</name>
    <dbReference type="NCBI Taxonomy" id="1838286"/>
    <lineage>
        <taxon>Bacteria</taxon>
        <taxon>Pseudomonadati</taxon>
        <taxon>Verrucomicrobiota</taxon>
        <taxon>Opitutia</taxon>
        <taxon>Opitutales</taxon>
        <taxon>Opitutaceae</taxon>
        <taxon>Lacunisphaera</taxon>
    </lineage>
</organism>
<evidence type="ECO:0000313" key="3">
    <source>
        <dbReference type="Proteomes" id="UP000095228"/>
    </source>
</evidence>
<dbReference type="EMBL" id="CP016094">
    <property type="protein sequence ID" value="AOS43643.1"/>
    <property type="molecule type" value="Genomic_DNA"/>
</dbReference>
<keyword evidence="1" id="KW-1133">Transmembrane helix</keyword>
<dbReference type="OrthoDB" id="8848745at2"/>
<proteinExistence type="predicted"/>
<keyword evidence="3" id="KW-1185">Reference proteome</keyword>
<dbReference type="KEGG" id="obg:Verru16b_00695"/>
<keyword evidence="1" id="KW-0472">Membrane</keyword>
<dbReference type="RefSeq" id="WP_069960973.1">
    <property type="nucleotide sequence ID" value="NZ_CP016094.1"/>
</dbReference>
<evidence type="ECO:0000313" key="2">
    <source>
        <dbReference type="EMBL" id="AOS43643.1"/>
    </source>
</evidence>
<protein>
    <submittedName>
        <fullName evidence="2">Uncharacterized protein</fullName>
    </submittedName>
</protein>
<evidence type="ECO:0000256" key="1">
    <source>
        <dbReference type="SAM" id="Phobius"/>
    </source>
</evidence>
<sequence length="195" mass="20624">MSSQTPAGSLAPDRALPRSWPGTLVVLALAAFYGFGLTALSNRLPGTKPEPAGVTVDLGHGLSAVTPAGWSADLTRIVPGDTLALTQPTSSLVATAFAWNGTEPELIERTRRLFEGTHRIHVRGTPAPFRTADGLEGQTYVIYGEQIDGRVWIGRLPDGESGFAVRVRSIAGQGEAALRDAEALVESLHFKVVSP</sequence>
<feature type="transmembrane region" description="Helical" evidence="1">
    <location>
        <begin position="20"/>
        <end position="40"/>
    </location>
</feature>
<dbReference type="STRING" id="1838286.Verru16b_00695"/>
<name>A0A1D8ARW6_9BACT</name>
<accession>A0A1D8ARW6</accession>